<evidence type="ECO:0000256" key="1">
    <source>
        <dbReference type="ARBA" id="ARBA00023015"/>
    </source>
</evidence>
<comment type="caution">
    <text evidence="6">The sequence shown here is derived from an EMBL/GenBank/DDBJ whole genome shotgun (WGS) entry which is preliminary data.</text>
</comment>
<protein>
    <submittedName>
        <fullName evidence="6">TetR family transcriptional regulator</fullName>
    </submittedName>
</protein>
<evidence type="ECO:0000256" key="4">
    <source>
        <dbReference type="PROSITE-ProRule" id="PRU00335"/>
    </source>
</evidence>
<keyword evidence="2 4" id="KW-0238">DNA-binding</keyword>
<accession>A0ABV9R5S8</accession>
<organism evidence="6 7">
    <name type="scientific">Agromyces aurantiacus</name>
    <dbReference type="NCBI Taxonomy" id="165814"/>
    <lineage>
        <taxon>Bacteria</taxon>
        <taxon>Bacillati</taxon>
        <taxon>Actinomycetota</taxon>
        <taxon>Actinomycetes</taxon>
        <taxon>Micrococcales</taxon>
        <taxon>Microbacteriaceae</taxon>
        <taxon>Agromyces</taxon>
    </lineage>
</organism>
<dbReference type="InterPro" id="IPR001647">
    <property type="entry name" value="HTH_TetR"/>
</dbReference>
<dbReference type="InterPro" id="IPR009057">
    <property type="entry name" value="Homeodomain-like_sf"/>
</dbReference>
<feature type="DNA-binding region" description="H-T-H motif" evidence="4">
    <location>
        <begin position="33"/>
        <end position="52"/>
    </location>
</feature>
<dbReference type="PANTHER" id="PTHR30055:SF234">
    <property type="entry name" value="HTH-TYPE TRANSCRIPTIONAL REGULATOR BETI"/>
    <property type="match status" value="1"/>
</dbReference>
<reference evidence="7" key="1">
    <citation type="journal article" date="2019" name="Int. J. Syst. Evol. Microbiol.">
        <title>The Global Catalogue of Microorganisms (GCM) 10K type strain sequencing project: providing services to taxonomists for standard genome sequencing and annotation.</title>
        <authorList>
            <consortium name="The Broad Institute Genomics Platform"/>
            <consortium name="The Broad Institute Genome Sequencing Center for Infectious Disease"/>
            <person name="Wu L."/>
            <person name="Ma J."/>
        </authorList>
    </citation>
    <scope>NUCLEOTIDE SEQUENCE [LARGE SCALE GENOMIC DNA]</scope>
    <source>
        <strain evidence="7">CGMCC 1.12192</strain>
    </source>
</reference>
<dbReference type="SUPFAM" id="SSF46689">
    <property type="entry name" value="Homeodomain-like"/>
    <property type="match status" value="1"/>
</dbReference>
<sequence>MTTTGTTKRERTLARLLDTGLDLIERQGYDQTTVAQIAAAAGVTEMTFFRYFPTKESLLLDDPYDPMLVEGVARQPRKLPTFTRAVRGIREAWRAVPEPEHPAIRRRVRIAAQTPSLRAATWRSTGNTERALIAQLVEDGATEHDARIAAAAVLAALVAGLFAWADDESTGLGASIERALDVLDVPTAAAPSRAGGSDE</sequence>
<keyword evidence="1" id="KW-0805">Transcription regulation</keyword>
<evidence type="ECO:0000256" key="2">
    <source>
        <dbReference type="ARBA" id="ARBA00023125"/>
    </source>
</evidence>
<dbReference type="InterPro" id="IPR041347">
    <property type="entry name" value="MftR_C"/>
</dbReference>
<evidence type="ECO:0000256" key="3">
    <source>
        <dbReference type="ARBA" id="ARBA00023163"/>
    </source>
</evidence>
<dbReference type="RefSeq" id="WP_204392191.1">
    <property type="nucleotide sequence ID" value="NZ_JAFBBW010000001.1"/>
</dbReference>
<keyword evidence="7" id="KW-1185">Reference proteome</keyword>
<dbReference type="Pfam" id="PF00440">
    <property type="entry name" value="TetR_N"/>
    <property type="match status" value="1"/>
</dbReference>
<dbReference type="EMBL" id="JBHSJC010000001">
    <property type="protein sequence ID" value="MFC4828909.1"/>
    <property type="molecule type" value="Genomic_DNA"/>
</dbReference>
<dbReference type="Proteomes" id="UP001595960">
    <property type="component" value="Unassembled WGS sequence"/>
</dbReference>
<dbReference type="Gene3D" id="1.10.10.60">
    <property type="entry name" value="Homeodomain-like"/>
    <property type="match status" value="1"/>
</dbReference>
<dbReference type="InterPro" id="IPR050109">
    <property type="entry name" value="HTH-type_TetR-like_transc_reg"/>
</dbReference>
<name>A0ABV9R5S8_9MICO</name>
<evidence type="ECO:0000259" key="5">
    <source>
        <dbReference type="PROSITE" id="PS50977"/>
    </source>
</evidence>
<keyword evidence="3" id="KW-0804">Transcription</keyword>
<evidence type="ECO:0000313" key="6">
    <source>
        <dbReference type="EMBL" id="MFC4828909.1"/>
    </source>
</evidence>
<evidence type="ECO:0000313" key="7">
    <source>
        <dbReference type="Proteomes" id="UP001595960"/>
    </source>
</evidence>
<dbReference type="PROSITE" id="PS50977">
    <property type="entry name" value="HTH_TETR_2"/>
    <property type="match status" value="1"/>
</dbReference>
<dbReference type="PRINTS" id="PR00455">
    <property type="entry name" value="HTHTETR"/>
</dbReference>
<dbReference type="PANTHER" id="PTHR30055">
    <property type="entry name" value="HTH-TYPE TRANSCRIPTIONAL REGULATOR RUTR"/>
    <property type="match status" value="1"/>
</dbReference>
<dbReference type="Pfam" id="PF17754">
    <property type="entry name" value="TetR_C_14"/>
    <property type="match status" value="1"/>
</dbReference>
<gene>
    <name evidence="6" type="ORF">ACFPER_08930</name>
</gene>
<dbReference type="Gene3D" id="1.10.357.10">
    <property type="entry name" value="Tetracycline Repressor, domain 2"/>
    <property type="match status" value="1"/>
</dbReference>
<proteinExistence type="predicted"/>
<feature type="domain" description="HTH tetR-type" evidence="5">
    <location>
        <begin position="10"/>
        <end position="70"/>
    </location>
</feature>